<dbReference type="EMBL" id="GG692396">
    <property type="protein sequence ID" value="EER34364.1"/>
    <property type="molecule type" value="Genomic_DNA"/>
</dbReference>
<evidence type="ECO:0000313" key="3">
    <source>
        <dbReference type="EMBL" id="EER34397.1"/>
    </source>
</evidence>
<dbReference type="GeneID" id="8297530"/>
<accession>C5M5U4</accession>
<evidence type="ECO:0000256" key="1">
    <source>
        <dbReference type="SAM" id="Coils"/>
    </source>
</evidence>
<dbReference type="KEGG" id="ctp:CTRG_01258"/>
<gene>
    <name evidence="2" type="ORF">CTRG_01225</name>
    <name evidence="3" type="ORF">CTRG_01258</name>
</gene>
<dbReference type="RefSeq" id="XP_002546952.1">
    <property type="nucleotide sequence ID" value="XM_002546906.1"/>
</dbReference>
<protein>
    <submittedName>
        <fullName evidence="2">Uncharacterized protein</fullName>
    </submittedName>
</protein>
<reference evidence="2" key="2">
    <citation type="submission" date="2009-06" db="EMBL/GenBank/DDBJ databases">
        <authorList>
            <consortium name="The Broad Institute Genome Sequencing Platform"/>
            <person name="Birren B."/>
            <person name="Lander E."/>
            <person name="Galagan J."/>
            <person name="Nusbaum C."/>
            <person name="Devon K."/>
            <person name="Cuomo C."/>
            <person name="Kellis M."/>
            <person name="Rasmussen M.D."/>
            <person name="Grochow J.A."/>
            <person name="Jaffe D."/>
            <person name="Butler J."/>
            <person name="Alvarez P."/>
            <person name="Gnerre S."/>
            <person name="Grabherr M."/>
            <person name="Kleber M."/>
            <person name="Mauceli E."/>
            <person name="Brockman W."/>
            <person name="MacCallum I.A."/>
            <person name="Rounsley S."/>
            <person name="Young S."/>
            <person name="LaButti K."/>
            <person name="Pushparaj V."/>
            <person name="DeCaprio D."/>
            <person name="Crawford M."/>
            <person name="Koehrsen M."/>
            <person name="Engels R."/>
            <person name="Montgomery P."/>
            <person name="Pearson M."/>
            <person name="Howarth C."/>
            <person name="Larson L."/>
            <person name="Luoma S."/>
            <person name="White J."/>
            <person name="Zeng Q."/>
            <person name="Kodira C."/>
            <person name="Yandava C."/>
            <person name="Alvarado L."/>
            <person name="O'Leary S."/>
            <person name="Soll D.R."/>
            <person name="Srikantha T."/>
        </authorList>
    </citation>
    <scope>NUCLEOTIDE SEQUENCE</scope>
    <source>
        <strain evidence="2">MYA-3404</strain>
    </source>
</reference>
<reference evidence="2 4" key="1">
    <citation type="journal article" date="2009" name="Nature">
        <title>Evolution of pathogenicity and sexual reproduction in eight Candida genomes.</title>
        <authorList>
            <person name="Butler G."/>
            <person name="Rasmussen M.D."/>
            <person name="Lin M.F."/>
            <person name="Santos M.A."/>
            <person name="Sakthikumar S."/>
            <person name="Munro C.A."/>
            <person name="Rheinbay E."/>
            <person name="Grabherr M."/>
            <person name="Forche A."/>
            <person name="Reedy J.L."/>
            <person name="Agrafioti I."/>
            <person name="Arnaud M.B."/>
            <person name="Bates S."/>
            <person name="Brown A.J."/>
            <person name="Brunke S."/>
            <person name="Costanzo M.C."/>
            <person name="Fitzpatrick D.A."/>
            <person name="de Groot P.W."/>
            <person name="Harris D."/>
            <person name="Hoyer L.L."/>
            <person name="Hube B."/>
            <person name="Klis F.M."/>
            <person name="Kodira C."/>
            <person name="Lennard N."/>
            <person name="Logue M.E."/>
            <person name="Martin R."/>
            <person name="Neiman A.M."/>
            <person name="Nikolaou E."/>
            <person name="Quail M.A."/>
            <person name="Quinn J."/>
            <person name="Santos M.C."/>
            <person name="Schmitzberger F.F."/>
            <person name="Sherlock G."/>
            <person name="Shah P."/>
            <person name="Silverstein K.A."/>
            <person name="Skrzypek M.S."/>
            <person name="Soll D."/>
            <person name="Staggs R."/>
            <person name="Stansfield I."/>
            <person name="Stumpf M.P."/>
            <person name="Sudbery P.E."/>
            <person name="Srikantha T."/>
            <person name="Zeng Q."/>
            <person name="Berman J."/>
            <person name="Berriman M."/>
            <person name="Heitman J."/>
            <person name="Gow N.A."/>
            <person name="Lorenz M.C."/>
            <person name="Birren B.W."/>
            <person name="Kellis M."/>
            <person name="Cuomo C.A."/>
        </authorList>
    </citation>
    <scope>NUCLEOTIDE SEQUENCE [LARGE SCALE GENOMIC DNA]</scope>
    <source>
        <strain evidence="4">ATCC MYA-3404 / T1</strain>
        <strain evidence="2">MYA-3404</strain>
    </source>
</reference>
<dbReference type="VEuPathDB" id="FungiDB:CTRG_01225"/>
<dbReference type="HOGENOM" id="CLU_1740280_0_0_1"/>
<dbReference type="RefSeq" id="XP_002546919.1">
    <property type="nucleotide sequence ID" value="XM_002546873.1"/>
</dbReference>
<keyword evidence="4" id="KW-1185">Reference proteome</keyword>
<name>C5M5U4_CANTT</name>
<dbReference type="EMBL" id="GG692396">
    <property type="protein sequence ID" value="EER34397.1"/>
    <property type="molecule type" value="Genomic_DNA"/>
</dbReference>
<organism evidence="2 4">
    <name type="scientific">Candida tropicalis (strain ATCC MYA-3404 / T1)</name>
    <name type="common">Yeast</name>
    <dbReference type="NCBI Taxonomy" id="294747"/>
    <lineage>
        <taxon>Eukaryota</taxon>
        <taxon>Fungi</taxon>
        <taxon>Dikarya</taxon>
        <taxon>Ascomycota</taxon>
        <taxon>Saccharomycotina</taxon>
        <taxon>Pichiomycetes</taxon>
        <taxon>Debaryomycetaceae</taxon>
        <taxon>Candida/Lodderomyces clade</taxon>
        <taxon>Candida</taxon>
    </lineage>
</organism>
<dbReference type="KEGG" id="ctp:CTRG_01225"/>
<evidence type="ECO:0000313" key="4">
    <source>
        <dbReference type="Proteomes" id="UP000002037"/>
    </source>
</evidence>
<dbReference type="Proteomes" id="UP000002037">
    <property type="component" value="Unassembled WGS sequence"/>
</dbReference>
<dbReference type="InterPro" id="IPR045861">
    <property type="entry name" value="CorA_cytoplasmic_dom"/>
</dbReference>
<dbReference type="VEuPathDB" id="FungiDB:CTRG_01258"/>
<evidence type="ECO:0000313" key="2">
    <source>
        <dbReference type="EMBL" id="EER34364.1"/>
    </source>
</evidence>
<sequence length="150" mass="17698">MESPLYHQSYQNDQIQLENIETSQEAIQKNNEETDLEFQNICEEIKKLSVQIREIIVQIREINNKLETSNQTKSAEETRNVFRDVLEEFQTRYKIAKHLKDLVNLSSLLFYSQLGFTLYCTMKYCESNETKIHGLVGILSILIFHIMDVF</sequence>
<dbReference type="AlphaFoldDB" id="C5M5U4"/>
<dbReference type="SUPFAM" id="SSF143865">
    <property type="entry name" value="CorA soluble domain-like"/>
    <property type="match status" value="1"/>
</dbReference>
<feature type="coiled-coil region" evidence="1">
    <location>
        <begin position="17"/>
        <end position="79"/>
    </location>
</feature>
<keyword evidence="1" id="KW-0175">Coiled coil</keyword>
<dbReference type="GeneID" id="8297497"/>
<proteinExistence type="predicted"/>